<dbReference type="PANTHER" id="PTHR31623:SF110">
    <property type="entry name" value="VINORINE SYNTHASE-LIKE"/>
    <property type="match status" value="1"/>
</dbReference>
<comment type="caution">
    <text evidence="5">The sequence shown here is derived from an EMBL/GenBank/DDBJ whole genome shotgun (WGS) entry which is preliminary data.</text>
</comment>
<evidence type="ECO:0000313" key="5">
    <source>
        <dbReference type="EMBL" id="OWM70590.1"/>
    </source>
</evidence>
<evidence type="ECO:0008006" key="9">
    <source>
        <dbReference type="Google" id="ProtNLM"/>
    </source>
</evidence>
<organism evidence="5 7">
    <name type="scientific">Punica granatum</name>
    <name type="common">Pomegranate</name>
    <dbReference type="NCBI Taxonomy" id="22663"/>
    <lineage>
        <taxon>Eukaryota</taxon>
        <taxon>Viridiplantae</taxon>
        <taxon>Streptophyta</taxon>
        <taxon>Embryophyta</taxon>
        <taxon>Tracheophyta</taxon>
        <taxon>Spermatophyta</taxon>
        <taxon>Magnoliopsida</taxon>
        <taxon>eudicotyledons</taxon>
        <taxon>Gunneridae</taxon>
        <taxon>Pentapetalae</taxon>
        <taxon>rosids</taxon>
        <taxon>malvids</taxon>
        <taxon>Myrtales</taxon>
        <taxon>Lythraceae</taxon>
        <taxon>Punica</taxon>
    </lineage>
</organism>
<protein>
    <recommendedName>
        <fullName evidence="9">Vinorine synthase-like</fullName>
    </recommendedName>
</protein>
<dbReference type="EMBL" id="MTKT01004609">
    <property type="protein sequence ID" value="OWM70590.1"/>
    <property type="molecule type" value="Genomic_DNA"/>
</dbReference>
<dbReference type="PANTHER" id="PTHR31623">
    <property type="entry name" value="F21J9.9"/>
    <property type="match status" value="1"/>
</dbReference>
<dbReference type="EMBL" id="PGOL01001723">
    <property type="protein sequence ID" value="PKI55129.1"/>
    <property type="molecule type" value="Genomic_DNA"/>
</dbReference>
<dbReference type="GO" id="GO:0016746">
    <property type="term" value="F:acyltransferase activity"/>
    <property type="evidence" value="ECO:0007669"/>
    <property type="project" value="UniProtKB-KW"/>
</dbReference>
<evidence type="ECO:0000313" key="7">
    <source>
        <dbReference type="Proteomes" id="UP000197138"/>
    </source>
</evidence>
<dbReference type="AlphaFoldDB" id="A0A218WE35"/>
<evidence type="ECO:0000313" key="8">
    <source>
        <dbReference type="Proteomes" id="UP000233551"/>
    </source>
</evidence>
<sequence length="124" mass="14206">MRVERMVAYRHGKRHSMPRTEQPYRGNGSEDHFRRTHQAFFTNPTTPSGFKLSRLDQLIVPPYATVILFYPSNSEPDPSLDVPQKIDLLKKSLSQILAHFYPLAGKIRDDFSIECDDGMGEPLS</sequence>
<feature type="region of interest" description="Disordered" evidence="4">
    <location>
        <begin position="10"/>
        <end position="31"/>
    </location>
</feature>
<evidence type="ECO:0000256" key="2">
    <source>
        <dbReference type="ARBA" id="ARBA00022679"/>
    </source>
</evidence>
<reference evidence="6 8" key="3">
    <citation type="submission" date="2017-11" db="EMBL/GenBank/DDBJ databases">
        <title>De-novo sequencing of pomegranate (Punica granatum L.) genome.</title>
        <authorList>
            <person name="Akparov Z."/>
            <person name="Amiraslanov A."/>
            <person name="Hajiyeva S."/>
            <person name="Abbasov M."/>
            <person name="Kaur K."/>
            <person name="Hamwieh A."/>
            <person name="Solovyev V."/>
            <person name="Salamov A."/>
            <person name="Braich B."/>
            <person name="Kosarev P."/>
            <person name="Mahmoud A."/>
            <person name="Hajiyev E."/>
            <person name="Babayeva S."/>
            <person name="Izzatullayeva V."/>
            <person name="Mammadov A."/>
            <person name="Mammadov A."/>
            <person name="Sharifova S."/>
            <person name="Ojaghi J."/>
            <person name="Eynullazada K."/>
            <person name="Bayramov B."/>
            <person name="Abdulazimova A."/>
            <person name="Shahmuradov I."/>
        </authorList>
    </citation>
    <scope>NUCLEOTIDE SEQUENCE [LARGE SCALE GENOMIC DNA]</scope>
    <source>
        <strain evidence="6">AG2017</strain>
        <strain evidence="8">cv. AG2017</strain>
        <tissue evidence="6">Leaf</tissue>
    </source>
</reference>
<dbReference type="InterPro" id="IPR023213">
    <property type="entry name" value="CAT-like_dom_sf"/>
</dbReference>
<evidence type="ECO:0000256" key="1">
    <source>
        <dbReference type="ARBA" id="ARBA00009861"/>
    </source>
</evidence>
<gene>
    <name evidence="5" type="ORF">CDL15_Pgr014263</name>
    <name evidence="6" type="ORF">CRG98_024420</name>
</gene>
<dbReference type="Proteomes" id="UP000197138">
    <property type="component" value="Unassembled WGS sequence"/>
</dbReference>
<reference evidence="5" key="2">
    <citation type="submission" date="2017-06" db="EMBL/GenBank/DDBJ databases">
        <title>The pomegranate genome and the genomics of punicalagin biosynthesis.</title>
        <authorList>
            <person name="Xu C."/>
        </authorList>
    </citation>
    <scope>NUCLEOTIDE SEQUENCE [LARGE SCALE GENOMIC DNA]</scope>
    <source>
        <tissue evidence="5">Fresh leaf</tissue>
    </source>
</reference>
<evidence type="ECO:0000256" key="4">
    <source>
        <dbReference type="SAM" id="MobiDB-lite"/>
    </source>
</evidence>
<comment type="similarity">
    <text evidence="1">Belongs to the plant acyltransferase family.</text>
</comment>
<keyword evidence="8" id="KW-1185">Reference proteome</keyword>
<dbReference type="Pfam" id="PF02458">
    <property type="entry name" value="Transferase"/>
    <property type="match status" value="1"/>
</dbReference>
<dbReference type="Proteomes" id="UP000233551">
    <property type="component" value="Unassembled WGS sequence"/>
</dbReference>
<dbReference type="STRING" id="22663.A0A218WE35"/>
<accession>A0A218WE35</accession>
<proteinExistence type="inferred from homology"/>
<dbReference type="Gene3D" id="3.30.559.10">
    <property type="entry name" value="Chloramphenicol acetyltransferase-like domain"/>
    <property type="match status" value="1"/>
</dbReference>
<name>A0A218WE35_PUNGR</name>
<keyword evidence="2" id="KW-0808">Transferase</keyword>
<reference evidence="7" key="1">
    <citation type="journal article" date="2017" name="Plant J.">
        <title>The pomegranate (Punica granatum L.) genome and the genomics of punicalagin biosynthesis.</title>
        <authorList>
            <person name="Qin G."/>
            <person name="Xu C."/>
            <person name="Ming R."/>
            <person name="Tang H."/>
            <person name="Guyot R."/>
            <person name="Kramer E.M."/>
            <person name="Hu Y."/>
            <person name="Yi X."/>
            <person name="Qi Y."/>
            <person name="Xu X."/>
            <person name="Gao Z."/>
            <person name="Pan H."/>
            <person name="Jian J."/>
            <person name="Tian Y."/>
            <person name="Yue Z."/>
            <person name="Xu Y."/>
        </authorList>
    </citation>
    <scope>NUCLEOTIDE SEQUENCE [LARGE SCALE GENOMIC DNA]</scope>
    <source>
        <strain evidence="7">cv. Dabenzi</strain>
    </source>
</reference>
<evidence type="ECO:0000313" key="6">
    <source>
        <dbReference type="EMBL" id="PKI55129.1"/>
    </source>
</evidence>
<evidence type="ECO:0000256" key="3">
    <source>
        <dbReference type="ARBA" id="ARBA00023315"/>
    </source>
</evidence>
<keyword evidence="3" id="KW-0012">Acyltransferase</keyword>